<proteinExistence type="predicted"/>
<organism evidence="3 4">
    <name type="scientific">Ricinus communis</name>
    <name type="common">Castor bean</name>
    <dbReference type="NCBI Taxonomy" id="3988"/>
    <lineage>
        <taxon>Eukaryota</taxon>
        <taxon>Viridiplantae</taxon>
        <taxon>Streptophyta</taxon>
        <taxon>Embryophyta</taxon>
        <taxon>Tracheophyta</taxon>
        <taxon>Spermatophyta</taxon>
        <taxon>Magnoliopsida</taxon>
        <taxon>eudicotyledons</taxon>
        <taxon>Gunneridae</taxon>
        <taxon>Pentapetalae</taxon>
        <taxon>rosids</taxon>
        <taxon>fabids</taxon>
        <taxon>Malpighiales</taxon>
        <taxon>Euphorbiaceae</taxon>
        <taxon>Acalyphoideae</taxon>
        <taxon>Acalypheae</taxon>
        <taxon>Ricinus</taxon>
    </lineage>
</organism>
<feature type="domain" description="DUF4283" evidence="2">
    <location>
        <begin position="93"/>
        <end position="149"/>
    </location>
</feature>
<protein>
    <recommendedName>
        <fullName evidence="2">DUF4283 domain-containing protein</fullName>
    </recommendedName>
</protein>
<dbReference type="EMBL" id="EQ973810">
    <property type="protein sequence ID" value="EEF45695.1"/>
    <property type="molecule type" value="Genomic_DNA"/>
</dbReference>
<gene>
    <name evidence="3" type="ORF">RCOM_1242730</name>
</gene>
<dbReference type="InterPro" id="IPR025558">
    <property type="entry name" value="DUF4283"/>
</dbReference>
<evidence type="ECO:0000313" key="4">
    <source>
        <dbReference type="Proteomes" id="UP000008311"/>
    </source>
</evidence>
<sequence length="153" mass="17011">MYAENLEPPTSITPDDPPYPGASDAFPTHDEIHTDASCVEPEIGTVEADPHTVSYKEDKALTVKEGDIVILTKSGQPAIILSRQLSQYITHPCKQSIVVKLLGRPIGYNMLCSRIKALWKSISFLKVVDLDNNYFLIRFSHEEDMNLALIDGP</sequence>
<dbReference type="InParanoid" id="B9RSF7"/>
<dbReference type="Proteomes" id="UP000008311">
    <property type="component" value="Unassembled WGS sequence"/>
</dbReference>
<evidence type="ECO:0000259" key="2">
    <source>
        <dbReference type="Pfam" id="PF14111"/>
    </source>
</evidence>
<reference evidence="4" key="1">
    <citation type="journal article" date="2010" name="Nat. Biotechnol.">
        <title>Draft genome sequence of the oilseed species Ricinus communis.</title>
        <authorList>
            <person name="Chan A.P."/>
            <person name="Crabtree J."/>
            <person name="Zhao Q."/>
            <person name="Lorenzi H."/>
            <person name="Orvis J."/>
            <person name="Puiu D."/>
            <person name="Melake-Berhan A."/>
            <person name="Jones K.M."/>
            <person name="Redman J."/>
            <person name="Chen G."/>
            <person name="Cahoon E.B."/>
            <person name="Gedil M."/>
            <person name="Stanke M."/>
            <person name="Haas B.J."/>
            <person name="Wortman J.R."/>
            <person name="Fraser-Liggett C.M."/>
            <person name="Ravel J."/>
            <person name="Rabinowicz P.D."/>
        </authorList>
    </citation>
    <scope>NUCLEOTIDE SEQUENCE [LARGE SCALE GENOMIC DNA]</scope>
    <source>
        <strain evidence="4">cv. Hale</strain>
    </source>
</reference>
<dbReference type="Pfam" id="PF14111">
    <property type="entry name" value="DUF4283"/>
    <property type="match status" value="1"/>
</dbReference>
<feature type="region of interest" description="Disordered" evidence="1">
    <location>
        <begin position="1"/>
        <end position="27"/>
    </location>
</feature>
<dbReference type="eggNOG" id="ENOG502R6N0">
    <property type="taxonomic scope" value="Eukaryota"/>
</dbReference>
<evidence type="ECO:0000313" key="3">
    <source>
        <dbReference type="EMBL" id="EEF45695.1"/>
    </source>
</evidence>
<name>B9RSF7_RICCO</name>
<keyword evidence="4" id="KW-1185">Reference proteome</keyword>
<accession>B9RSF7</accession>
<evidence type="ECO:0000256" key="1">
    <source>
        <dbReference type="SAM" id="MobiDB-lite"/>
    </source>
</evidence>
<dbReference type="AlphaFoldDB" id="B9RSF7"/>